<dbReference type="EMBL" id="RQFA01000061">
    <property type="protein sequence ID" value="TGK31813.1"/>
    <property type="molecule type" value="Genomic_DNA"/>
</dbReference>
<dbReference type="Proteomes" id="UP000298277">
    <property type="component" value="Unassembled WGS sequence"/>
</dbReference>
<evidence type="ECO:0000256" key="1">
    <source>
        <dbReference type="SAM" id="MobiDB-lite"/>
    </source>
</evidence>
<dbReference type="OrthoDB" id="344599at2"/>
<sequence length="429" mass="50175">MPSITPDQTPIVMESFQDTELLNEHYREIETKTLEHFRSEFRKNETSLDEVSTKGLSPFLRKSGDLYQDWRILKKSLTDKYDELQKSRNLEYELIYRKLVADKNKKSKQTSLIGDIFQSVVDGVLNTVYTWFDADKKKDSVATVPQKIPQRSAQDDDLRKLYREMVQKKLKERDRSFSLFQDLLRESALNWNQSYRKKFHQSLAYTVKDLENAKSSKADILGAAKNAKKAVNNFHDEEKIQRYSVFMIDFFFDRLLKKEPVPENRILLPETVEPKQTAKQIEEAPKNRETEPKKSEEKKNQTLVVNPTRDDSESQKIAERIVGEPEKKSTASKKNCAITDLPDHLIKECYEDYLIVDTSTREKKLELHRIRLGKENQNTRAEAIEFFSQCVNKDPASIPIAESVLKRHTITQEEENRLSDMIRKQKACK</sequence>
<feature type="region of interest" description="Disordered" evidence="1">
    <location>
        <begin position="270"/>
        <end position="314"/>
    </location>
</feature>
<organism evidence="2 3">
    <name type="scientific">Leptospira gomenensis</name>
    <dbReference type="NCBI Taxonomy" id="2484974"/>
    <lineage>
        <taxon>Bacteria</taxon>
        <taxon>Pseudomonadati</taxon>
        <taxon>Spirochaetota</taxon>
        <taxon>Spirochaetia</taxon>
        <taxon>Leptospirales</taxon>
        <taxon>Leptospiraceae</taxon>
        <taxon>Leptospira</taxon>
    </lineage>
</organism>
<protein>
    <submittedName>
        <fullName evidence="2">Uncharacterized protein</fullName>
    </submittedName>
</protein>
<accession>A0A5F1Y9C1</accession>
<name>A0A5F1Y9C1_9LEPT</name>
<evidence type="ECO:0000313" key="3">
    <source>
        <dbReference type="Proteomes" id="UP000298277"/>
    </source>
</evidence>
<comment type="caution">
    <text evidence="2">The sequence shown here is derived from an EMBL/GenBank/DDBJ whole genome shotgun (WGS) entry which is preliminary data.</text>
</comment>
<gene>
    <name evidence="2" type="ORF">EHQ17_13650</name>
</gene>
<proteinExistence type="predicted"/>
<feature type="compositionally biased region" description="Basic and acidic residues" evidence="1">
    <location>
        <begin position="280"/>
        <end position="300"/>
    </location>
</feature>
<keyword evidence="3" id="KW-1185">Reference proteome</keyword>
<dbReference type="RefSeq" id="WP_135592230.1">
    <property type="nucleotide sequence ID" value="NZ_RQEZ01000104.1"/>
</dbReference>
<dbReference type="AlphaFoldDB" id="A0A5F1Y9C1"/>
<evidence type="ECO:0000313" key="2">
    <source>
        <dbReference type="EMBL" id="TGK31813.1"/>
    </source>
</evidence>
<reference evidence="2" key="1">
    <citation type="journal article" date="2019" name="PLoS Negl. Trop. Dis.">
        <title>Revisiting the worldwide diversity of Leptospira species in the environment.</title>
        <authorList>
            <person name="Vincent A.T."/>
            <person name="Schiettekatte O."/>
            <person name="Bourhy P."/>
            <person name="Veyrier F.J."/>
            <person name="Picardeau M."/>
        </authorList>
    </citation>
    <scope>NUCLEOTIDE SEQUENCE [LARGE SCALE GENOMIC DNA]</scope>
    <source>
        <strain evidence="2">201800299</strain>
    </source>
</reference>